<evidence type="ECO:0000256" key="5">
    <source>
        <dbReference type="ARBA" id="ARBA00022963"/>
    </source>
</evidence>
<feature type="domain" description="PLD phosphodiesterase" evidence="7">
    <location>
        <begin position="162"/>
        <end position="189"/>
    </location>
</feature>
<dbReference type="EMBL" id="CASHTH010002584">
    <property type="protein sequence ID" value="CAI8032091.1"/>
    <property type="molecule type" value="Genomic_DNA"/>
</dbReference>
<evidence type="ECO:0000256" key="4">
    <source>
        <dbReference type="ARBA" id="ARBA00022801"/>
    </source>
</evidence>
<dbReference type="Gene3D" id="3.30.870.10">
    <property type="entry name" value="Endonuclease Chain A"/>
    <property type="match status" value="1"/>
</dbReference>
<dbReference type="AlphaFoldDB" id="A0AA35SP02"/>
<name>A0AA35SP02_GEOBA</name>
<keyword evidence="5" id="KW-0442">Lipid degradation</keyword>
<comment type="catalytic activity">
    <reaction evidence="1">
        <text>a 1,2-diacyl-sn-glycero-3-phosphocholine + H2O = a 1,2-diacyl-sn-glycero-3-phosphate + choline + H(+)</text>
        <dbReference type="Rhea" id="RHEA:14445"/>
        <dbReference type="ChEBI" id="CHEBI:15354"/>
        <dbReference type="ChEBI" id="CHEBI:15377"/>
        <dbReference type="ChEBI" id="CHEBI:15378"/>
        <dbReference type="ChEBI" id="CHEBI:57643"/>
        <dbReference type="ChEBI" id="CHEBI:58608"/>
        <dbReference type="EC" id="3.1.4.4"/>
    </reaction>
</comment>
<dbReference type="InterPro" id="IPR015679">
    <property type="entry name" value="PLipase_D_fam"/>
</dbReference>
<keyword evidence="3" id="KW-0677">Repeat</keyword>
<dbReference type="SMART" id="SM00155">
    <property type="entry name" value="PLDc"/>
    <property type="match status" value="1"/>
</dbReference>
<evidence type="ECO:0000256" key="1">
    <source>
        <dbReference type="ARBA" id="ARBA00000798"/>
    </source>
</evidence>
<keyword evidence="6" id="KW-0443">Lipid metabolism</keyword>
<dbReference type="Proteomes" id="UP001174909">
    <property type="component" value="Unassembled WGS sequence"/>
</dbReference>
<proteinExistence type="predicted"/>
<dbReference type="Pfam" id="PF00614">
    <property type="entry name" value="PLDc"/>
    <property type="match status" value="1"/>
</dbReference>
<evidence type="ECO:0000313" key="8">
    <source>
        <dbReference type="EMBL" id="CAI8032091.1"/>
    </source>
</evidence>
<dbReference type="GO" id="GO:0005886">
    <property type="term" value="C:plasma membrane"/>
    <property type="evidence" value="ECO:0007669"/>
    <property type="project" value="TreeGrafter"/>
</dbReference>
<dbReference type="PROSITE" id="PS50035">
    <property type="entry name" value="PLD"/>
    <property type="match status" value="1"/>
</dbReference>
<dbReference type="GO" id="GO:0009395">
    <property type="term" value="P:phospholipid catabolic process"/>
    <property type="evidence" value="ECO:0007669"/>
    <property type="project" value="TreeGrafter"/>
</dbReference>
<protein>
    <recommendedName>
        <fullName evidence="2">phospholipase D</fullName>
        <ecNumber evidence="2">3.1.4.4</ecNumber>
    </recommendedName>
</protein>
<reference evidence="8" key="1">
    <citation type="submission" date="2023-03" db="EMBL/GenBank/DDBJ databases">
        <authorList>
            <person name="Steffen K."/>
            <person name="Cardenas P."/>
        </authorList>
    </citation>
    <scope>NUCLEOTIDE SEQUENCE</scope>
</reference>
<evidence type="ECO:0000256" key="6">
    <source>
        <dbReference type="ARBA" id="ARBA00023098"/>
    </source>
</evidence>
<dbReference type="PANTHER" id="PTHR18896:SF76">
    <property type="entry name" value="PHOSPHOLIPASE"/>
    <property type="match status" value="1"/>
</dbReference>
<keyword evidence="4" id="KW-0378">Hydrolase</keyword>
<comment type="caution">
    <text evidence="8">The sequence shown here is derived from an EMBL/GenBank/DDBJ whole genome shotgun (WGS) entry which is preliminary data.</text>
</comment>
<dbReference type="InterPro" id="IPR001736">
    <property type="entry name" value="PLipase_D/transphosphatidylase"/>
</dbReference>
<dbReference type="EC" id="3.1.4.4" evidence="2"/>
<organism evidence="8 9">
    <name type="scientific">Geodia barretti</name>
    <name type="common">Barrett's horny sponge</name>
    <dbReference type="NCBI Taxonomy" id="519541"/>
    <lineage>
        <taxon>Eukaryota</taxon>
        <taxon>Metazoa</taxon>
        <taxon>Porifera</taxon>
        <taxon>Demospongiae</taxon>
        <taxon>Heteroscleromorpha</taxon>
        <taxon>Tetractinellida</taxon>
        <taxon>Astrophorina</taxon>
        <taxon>Geodiidae</taxon>
        <taxon>Geodia</taxon>
    </lineage>
</organism>
<evidence type="ECO:0000313" key="9">
    <source>
        <dbReference type="Proteomes" id="UP001174909"/>
    </source>
</evidence>
<evidence type="ECO:0000256" key="3">
    <source>
        <dbReference type="ARBA" id="ARBA00022737"/>
    </source>
</evidence>
<dbReference type="PANTHER" id="PTHR18896">
    <property type="entry name" value="PHOSPHOLIPASE D"/>
    <property type="match status" value="1"/>
</dbReference>
<feature type="non-terminal residue" evidence="8">
    <location>
        <position position="327"/>
    </location>
</feature>
<gene>
    <name evidence="8" type="ORF">GBAR_LOCUS18171</name>
</gene>
<sequence length="327" mass="37138">GQLNRENVSAAIVCECFCRDLGGGNRVVFYLSNARASLESFQFFCTGVGELRSEMVCRRAGLYGGSDRCNRGRFKGDLHHRLADKSPYFHEETCYGCGQLALATGQDAAEKIYILLYWESKKLAGMDLGSEFAQVLFTHENITVLRHPDVNAMIRHPISGSSLWSHHEKIVVVDRSVAFVGGIDLCFGRWDTHNHELTDNYPCHPCAVAEKNQCDISENEGIKFCRWVGKDYGNTFEGGCRTELDRPIDDYIDRSTVPRMPWHDVGCSFTGQPVSDVSKHFIQRYKSIKRDDHYDLDEDESCCLQWLKGLPVHIEMVKIFIFMSSCH</sequence>
<dbReference type="SUPFAM" id="SSF56024">
    <property type="entry name" value="Phospholipase D/nuclease"/>
    <property type="match status" value="1"/>
</dbReference>
<evidence type="ECO:0000256" key="2">
    <source>
        <dbReference type="ARBA" id="ARBA00012027"/>
    </source>
</evidence>
<keyword evidence="9" id="KW-1185">Reference proteome</keyword>
<evidence type="ECO:0000259" key="7">
    <source>
        <dbReference type="PROSITE" id="PS50035"/>
    </source>
</evidence>
<dbReference type="GO" id="GO:0004630">
    <property type="term" value="F:phospholipase D activity"/>
    <property type="evidence" value="ECO:0007669"/>
    <property type="project" value="UniProtKB-EC"/>
</dbReference>
<accession>A0AA35SP02</accession>